<protein>
    <recommendedName>
        <fullName evidence="3">Inositol-pentakisphosphate 2-kinase</fullName>
        <ecNumber evidence="2">2.7.1.158</ecNumber>
    </recommendedName>
    <alternativeName>
        <fullName evidence="10">Inositol-1,3,4,5,6-pentakisphosphate 2-kinase</fullName>
    </alternativeName>
    <alternativeName>
        <fullName evidence="9">Ins(1,3,4,5,6)P5 2-kinase</fullName>
    </alternativeName>
</protein>
<keyword evidence="5" id="KW-0547">Nucleotide-binding</keyword>
<dbReference type="GO" id="GO:0005524">
    <property type="term" value="F:ATP binding"/>
    <property type="evidence" value="ECO:0007669"/>
    <property type="project" value="UniProtKB-KW"/>
</dbReference>
<evidence type="ECO:0000256" key="10">
    <source>
        <dbReference type="ARBA" id="ARBA00030342"/>
    </source>
</evidence>
<evidence type="ECO:0000256" key="12">
    <source>
        <dbReference type="SAM" id="MobiDB-lite"/>
    </source>
</evidence>
<keyword evidence="8 11" id="KW-0539">Nucleus</keyword>
<dbReference type="Gene3D" id="3.30.200.110">
    <property type="entry name" value="Inositol-pentakisphosphate 2-kinase, N-lobe"/>
    <property type="match status" value="1"/>
</dbReference>
<dbReference type="InParanoid" id="S2J6N6"/>
<evidence type="ECO:0000256" key="7">
    <source>
        <dbReference type="ARBA" id="ARBA00022840"/>
    </source>
</evidence>
<evidence type="ECO:0000256" key="2">
    <source>
        <dbReference type="ARBA" id="ARBA00012023"/>
    </source>
</evidence>
<dbReference type="GO" id="GO:0005634">
    <property type="term" value="C:nucleus"/>
    <property type="evidence" value="ECO:0007669"/>
    <property type="project" value="UniProtKB-SubCell"/>
</dbReference>
<keyword evidence="6" id="KW-0418">Kinase</keyword>
<keyword evidence="15" id="KW-1185">Reference proteome</keyword>
<name>S2J6N6_MUCC1</name>
<dbReference type="Gene3D" id="2.60.40.1970">
    <property type="entry name" value="YEATS domain"/>
    <property type="match status" value="1"/>
</dbReference>
<dbReference type="Pfam" id="PF06090">
    <property type="entry name" value="Ins_P5_2-kin"/>
    <property type="match status" value="1"/>
</dbReference>
<dbReference type="InterPro" id="IPR009286">
    <property type="entry name" value="Ins_P5_2-kin"/>
</dbReference>
<comment type="subcellular location">
    <subcellularLocation>
        <location evidence="11">Nucleus</location>
    </subcellularLocation>
</comment>
<dbReference type="eggNOG" id="KOG3149">
    <property type="taxonomic scope" value="Eukaryota"/>
</dbReference>
<feature type="region of interest" description="Disordered" evidence="12">
    <location>
        <begin position="459"/>
        <end position="504"/>
    </location>
</feature>
<evidence type="ECO:0000256" key="1">
    <source>
        <dbReference type="ARBA" id="ARBA00001774"/>
    </source>
</evidence>
<dbReference type="PROSITE" id="PS51037">
    <property type="entry name" value="YEATS"/>
    <property type="match status" value="1"/>
</dbReference>
<dbReference type="Pfam" id="PF03366">
    <property type="entry name" value="YEATS"/>
    <property type="match status" value="1"/>
</dbReference>
<dbReference type="EMBL" id="KE124054">
    <property type="protein sequence ID" value="EPB83927.1"/>
    <property type="molecule type" value="Genomic_DNA"/>
</dbReference>
<dbReference type="EC" id="2.7.1.158" evidence="2"/>
<comment type="catalytic activity">
    <reaction evidence="1">
        <text>1D-myo-inositol 1,3,4,5,6-pentakisphosphate + ATP = 1D-myo-inositol hexakisphosphate + ADP + H(+)</text>
        <dbReference type="Rhea" id="RHEA:20313"/>
        <dbReference type="ChEBI" id="CHEBI:15378"/>
        <dbReference type="ChEBI" id="CHEBI:30616"/>
        <dbReference type="ChEBI" id="CHEBI:57733"/>
        <dbReference type="ChEBI" id="CHEBI:58130"/>
        <dbReference type="ChEBI" id="CHEBI:456216"/>
        <dbReference type="EC" id="2.7.1.158"/>
    </reaction>
</comment>
<reference evidence="15" key="1">
    <citation type="submission" date="2013-05" db="EMBL/GenBank/DDBJ databases">
        <title>The Genome sequence of Mucor circinelloides f. circinelloides 1006PhL.</title>
        <authorList>
            <consortium name="The Broad Institute Genomics Platform"/>
            <person name="Cuomo C."/>
            <person name="Earl A."/>
            <person name="Findley K."/>
            <person name="Lee S.C."/>
            <person name="Walker B."/>
            <person name="Young S."/>
            <person name="Zeng Q."/>
            <person name="Gargeya S."/>
            <person name="Fitzgerald M."/>
            <person name="Haas B."/>
            <person name="Abouelleil A."/>
            <person name="Allen A.W."/>
            <person name="Alvarado L."/>
            <person name="Arachchi H.M."/>
            <person name="Berlin A.M."/>
            <person name="Chapman S.B."/>
            <person name="Gainer-Dewar J."/>
            <person name="Goldberg J."/>
            <person name="Griggs A."/>
            <person name="Gujja S."/>
            <person name="Hansen M."/>
            <person name="Howarth C."/>
            <person name="Imamovic A."/>
            <person name="Ireland A."/>
            <person name="Larimer J."/>
            <person name="McCowan C."/>
            <person name="Murphy C."/>
            <person name="Pearson M."/>
            <person name="Poon T.W."/>
            <person name="Priest M."/>
            <person name="Roberts A."/>
            <person name="Saif S."/>
            <person name="Shea T."/>
            <person name="Sisk P."/>
            <person name="Sykes S."/>
            <person name="Wortman J."/>
            <person name="Nusbaum C."/>
            <person name="Birren B."/>
        </authorList>
    </citation>
    <scope>NUCLEOTIDE SEQUENCE [LARGE SCALE GENOMIC DNA]</scope>
    <source>
        <strain evidence="15">1006PhL</strain>
    </source>
</reference>
<dbReference type="GO" id="GO:0035299">
    <property type="term" value="F:inositol-1,3,4,5,6-pentakisphosphate 2-kinase activity"/>
    <property type="evidence" value="ECO:0007669"/>
    <property type="project" value="UniProtKB-EC"/>
</dbReference>
<evidence type="ECO:0000256" key="4">
    <source>
        <dbReference type="ARBA" id="ARBA00022679"/>
    </source>
</evidence>
<keyword evidence="4" id="KW-0808">Transferase</keyword>
<sequence>MNYPPLNKEHQANDWIYVGEGNQNLVVRYVGSEKAFVGKVLRVIKSNDKNKHFDEQTLLSQKEFVDRVIRPLLGKEYVLELQPIATSESFLGRLAANVQSARPSSRLKTEIITDAPVSFIMADLTQIWPGEPTLTFELKPKWGFKPSCDTVTDIKLLYCRFCMHSHLRETKLDGYCPLDLYSESPALIHKALDVLLIKSPQEKTLKVSINGQDTSLIEADPDAEYKAILGIESQQPLILEILKAIVIQDPILLILKTLQADLDSFDVENILPLYRQQLDNIETDIDTFAKAAEDYKKRIIYPDTPTTDIQRVLEYVLSMTFKDCSIMINVIPANEPTGHKSTTLDNGLTFQYDGKLNHLLDHVEYWLHPTFVNPVREFQREPYLLQEKGWGEFDMRVILYFKSSLQEPDPEEILFDLHFREPIYTIKHTIIFNNPSPELVRVLQMELPNSDLQTTIHIDNRKRRTSPSLMASKKIKTPPSTSSPADHGGPMTPSLSSNNNIKYPPTSPSLTMLYNLQDHDSNTESDDLYRAAHGYRRQKKPANQDGVIIDDIYNETDIENASSIHSKQVDEHVRKAWGIPVGLDMLELAKRLTLLTPEQIEEVQTLIIRNKKDETVVEDNDDEFMVDLYSLGPELLTQLWDYTTEKKSQSNTAALSPFSLMQANATM</sequence>
<evidence type="ECO:0000259" key="13">
    <source>
        <dbReference type="PROSITE" id="PS51037"/>
    </source>
</evidence>
<evidence type="ECO:0000256" key="5">
    <source>
        <dbReference type="ARBA" id="ARBA00022741"/>
    </source>
</evidence>
<evidence type="ECO:0000256" key="11">
    <source>
        <dbReference type="PROSITE-ProRule" id="PRU00376"/>
    </source>
</evidence>
<evidence type="ECO:0000256" key="3">
    <source>
        <dbReference type="ARBA" id="ARBA00014846"/>
    </source>
</evidence>
<evidence type="ECO:0000256" key="9">
    <source>
        <dbReference type="ARBA" id="ARBA00029574"/>
    </source>
</evidence>
<dbReference type="InterPro" id="IPR055129">
    <property type="entry name" value="YEATS_dom"/>
</dbReference>
<organism evidence="14 15">
    <name type="scientific">Mucor circinelloides f. circinelloides (strain 1006PhL)</name>
    <name type="common">Mucormycosis agent</name>
    <name type="synonym">Calyptromyces circinelloides</name>
    <dbReference type="NCBI Taxonomy" id="1220926"/>
    <lineage>
        <taxon>Eukaryota</taxon>
        <taxon>Fungi</taxon>
        <taxon>Fungi incertae sedis</taxon>
        <taxon>Mucoromycota</taxon>
        <taxon>Mucoromycotina</taxon>
        <taxon>Mucoromycetes</taxon>
        <taxon>Mucorales</taxon>
        <taxon>Mucorineae</taxon>
        <taxon>Mucoraceae</taxon>
        <taxon>Mucor</taxon>
    </lineage>
</organism>
<dbReference type="InterPro" id="IPR038704">
    <property type="entry name" value="YEAST_sf"/>
</dbReference>
<dbReference type="STRING" id="1220926.S2J6N6"/>
<dbReference type="InterPro" id="IPR043001">
    <property type="entry name" value="IP5_2-K_N_lobe"/>
</dbReference>
<evidence type="ECO:0000313" key="15">
    <source>
        <dbReference type="Proteomes" id="UP000014254"/>
    </source>
</evidence>
<dbReference type="PANTHER" id="PTHR14456">
    <property type="entry name" value="INOSITOL POLYPHOSPHATE KINASE 1"/>
    <property type="match status" value="1"/>
</dbReference>
<proteinExistence type="predicted"/>
<evidence type="ECO:0000256" key="6">
    <source>
        <dbReference type="ARBA" id="ARBA00022777"/>
    </source>
</evidence>
<gene>
    <name evidence="14" type="ORF">HMPREF1544_09317</name>
</gene>
<evidence type="ECO:0000313" key="14">
    <source>
        <dbReference type="EMBL" id="EPB83927.1"/>
    </source>
</evidence>
<accession>S2J6N6</accession>
<feature type="domain" description="YEATS" evidence="13">
    <location>
        <begin position="305"/>
        <end position="446"/>
    </location>
</feature>
<keyword evidence="7" id="KW-0067">ATP-binding</keyword>
<dbReference type="Proteomes" id="UP000014254">
    <property type="component" value="Unassembled WGS sequence"/>
</dbReference>
<dbReference type="eggNOG" id="KOG4749">
    <property type="taxonomic scope" value="Eukaryota"/>
</dbReference>
<dbReference type="OrthoDB" id="272370at2759"/>
<dbReference type="GO" id="GO:0032958">
    <property type="term" value="P:inositol phosphate biosynthetic process"/>
    <property type="evidence" value="ECO:0007669"/>
    <property type="project" value="TreeGrafter"/>
</dbReference>
<dbReference type="PANTHER" id="PTHR14456:SF2">
    <property type="entry name" value="INOSITOL-PENTAKISPHOSPHATE 2-KINASE"/>
    <property type="match status" value="1"/>
</dbReference>
<dbReference type="VEuPathDB" id="FungiDB:HMPREF1544_09317"/>
<dbReference type="AlphaFoldDB" id="S2J6N6"/>
<evidence type="ECO:0000256" key="8">
    <source>
        <dbReference type="ARBA" id="ARBA00023242"/>
    </source>
</evidence>